<organism evidence="1 2">
    <name type="scientific">Chaetomium tenue</name>
    <dbReference type="NCBI Taxonomy" id="1854479"/>
    <lineage>
        <taxon>Eukaryota</taxon>
        <taxon>Fungi</taxon>
        <taxon>Dikarya</taxon>
        <taxon>Ascomycota</taxon>
        <taxon>Pezizomycotina</taxon>
        <taxon>Sordariomycetes</taxon>
        <taxon>Sordariomycetidae</taxon>
        <taxon>Sordariales</taxon>
        <taxon>Chaetomiaceae</taxon>
        <taxon>Chaetomium</taxon>
    </lineage>
</organism>
<dbReference type="Proteomes" id="UP000724584">
    <property type="component" value="Unassembled WGS sequence"/>
</dbReference>
<sequence length="464" mass="47957">MKLSIVQAAIGSASVILSAHPASANLGHRHAHVEYARRHGHGHGHEHRQADEIISAPKVAARKATCSLPDDPDLVRVPGAKNNGFAMSPDEPCEDGKWCPIACRPGKVMAQWKPDTVQVYPESMYGGLYCNGGKLDKPFDGPYCVDGTGAVKAVNKAGKIVSFCQTVLPGNEAMIIPTDVTDSATLAVPGPDYWQGTSAHYYVNAPGISAAVGCIWGSVTKALGNWTPFVAGANTMANGDTFVKIAWNPEYLKVPLAKITPTYGIKIECPDGGCNGLPCAIDPSKGGVGSLESPVSATSVGGDSFCVVTVSKGKTANIVVFNTDGSQGGGGDDDESDSDEDEPEPTSEAPEPPKTTIRPKPTSTRVRTTAAPPSPSPSKKTTPSSAEPTSSEAWYGGIFQEQDVQGDTSFYTTPSPTAQPVRTPTPDAVKPAAPTSSNEGVAATEGGSAIAGLVVALVAAAALF</sequence>
<gene>
    <name evidence="1" type="ORF">F5144DRAFT_572700</name>
</gene>
<proteinExistence type="predicted"/>
<evidence type="ECO:0000313" key="1">
    <source>
        <dbReference type="EMBL" id="KAH6631984.1"/>
    </source>
</evidence>
<dbReference type="EMBL" id="JAGIZQ010000004">
    <property type="protein sequence ID" value="KAH6631984.1"/>
    <property type="molecule type" value="Genomic_DNA"/>
</dbReference>
<evidence type="ECO:0000313" key="2">
    <source>
        <dbReference type="Proteomes" id="UP000724584"/>
    </source>
</evidence>
<reference evidence="1 2" key="1">
    <citation type="journal article" date="2021" name="Nat. Commun.">
        <title>Genetic determinants of endophytism in the Arabidopsis root mycobiome.</title>
        <authorList>
            <person name="Mesny F."/>
            <person name="Miyauchi S."/>
            <person name="Thiergart T."/>
            <person name="Pickel B."/>
            <person name="Atanasova L."/>
            <person name="Karlsson M."/>
            <person name="Huettel B."/>
            <person name="Barry K.W."/>
            <person name="Haridas S."/>
            <person name="Chen C."/>
            <person name="Bauer D."/>
            <person name="Andreopoulos W."/>
            <person name="Pangilinan J."/>
            <person name="LaButti K."/>
            <person name="Riley R."/>
            <person name="Lipzen A."/>
            <person name="Clum A."/>
            <person name="Drula E."/>
            <person name="Henrissat B."/>
            <person name="Kohler A."/>
            <person name="Grigoriev I.V."/>
            <person name="Martin F.M."/>
            <person name="Hacquard S."/>
        </authorList>
    </citation>
    <scope>NUCLEOTIDE SEQUENCE [LARGE SCALE GENOMIC DNA]</scope>
    <source>
        <strain evidence="1 2">MPI-SDFR-AT-0079</strain>
    </source>
</reference>
<name>A0ACB7P6X0_9PEZI</name>
<comment type="caution">
    <text evidence="1">The sequence shown here is derived from an EMBL/GenBank/DDBJ whole genome shotgun (WGS) entry which is preliminary data.</text>
</comment>
<accession>A0ACB7P6X0</accession>
<protein>
    <submittedName>
        <fullName evidence="1">Uncharacterized protein</fullName>
    </submittedName>
</protein>
<keyword evidence="2" id="KW-1185">Reference proteome</keyword>